<dbReference type="EMBL" id="BEGY01000005">
    <property type="protein sequence ID" value="GAX73808.1"/>
    <property type="molecule type" value="Genomic_DNA"/>
</dbReference>
<evidence type="ECO:0000256" key="7">
    <source>
        <dbReference type="ARBA" id="ARBA00022701"/>
    </source>
</evidence>
<evidence type="ECO:0000256" key="8">
    <source>
        <dbReference type="ARBA" id="ARBA00022776"/>
    </source>
</evidence>
<dbReference type="Gene3D" id="6.10.250.1380">
    <property type="match status" value="1"/>
</dbReference>
<keyword evidence="10" id="KW-0206">Cytoskeleton</keyword>
<comment type="subcellular location">
    <subcellularLocation>
        <location evidence="2">Chromosome</location>
        <location evidence="2">Centromere</location>
        <location evidence="2">Kinetochore</location>
    </subcellularLocation>
    <subcellularLocation>
        <location evidence="1">Cytoplasm</location>
        <location evidence="1">Cytoskeleton</location>
        <location evidence="1">Spindle</location>
    </subcellularLocation>
</comment>
<feature type="coiled-coil region" evidence="14">
    <location>
        <begin position="58"/>
        <end position="89"/>
    </location>
</feature>
<evidence type="ECO:0000259" key="15">
    <source>
        <dbReference type="Pfam" id="PF16740"/>
    </source>
</evidence>
<evidence type="ECO:0000256" key="10">
    <source>
        <dbReference type="ARBA" id="ARBA00023212"/>
    </source>
</evidence>
<evidence type="ECO:0000256" key="9">
    <source>
        <dbReference type="ARBA" id="ARBA00022838"/>
    </source>
</evidence>
<dbReference type="AlphaFoldDB" id="A0A250WSJ3"/>
<dbReference type="OrthoDB" id="193920at2759"/>
<proteinExistence type="inferred from homology"/>
<dbReference type="InterPro" id="IPR042091">
    <property type="entry name" value="Ska2_N"/>
</dbReference>
<dbReference type="GO" id="GO:0005876">
    <property type="term" value="C:spindle microtubule"/>
    <property type="evidence" value="ECO:0007669"/>
    <property type="project" value="InterPro"/>
</dbReference>
<dbReference type="PANTHER" id="PTHR32017:SF3">
    <property type="entry name" value="SPINDLE AND KINETOCHORE-ASSOCIATED PROTEIN 2"/>
    <property type="match status" value="1"/>
</dbReference>
<gene>
    <name evidence="16" type="ORF">CEUSTIGMA_g1259.t1</name>
</gene>
<keyword evidence="4" id="KW-0158">Chromosome</keyword>
<evidence type="ECO:0000256" key="6">
    <source>
        <dbReference type="ARBA" id="ARBA00022618"/>
    </source>
</evidence>
<evidence type="ECO:0000313" key="17">
    <source>
        <dbReference type="Proteomes" id="UP000232323"/>
    </source>
</evidence>
<name>A0A250WSJ3_9CHLO</name>
<keyword evidence="6" id="KW-0132">Cell division</keyword>
<protein>
    <recommendedName>
        <fullName evidence="13">Protein FAM33A</fullName>
    </recommendedName>
</protein>
<comment type="similarity">
    <text evidence="3">Belongs to the SKA2 family.</text>
</comment>
<evidence type="ECO:0000256" key="5">
    <source>
        <dbReference type="ARBA" id="ARBA00022490"/>
    </source>
</evidence>
<dbReference type="InterPro" id="IPR026762">
    <property type="entry name" value="Ska2"/>
</dbReference>
<reference evidence="16 17" key="1">
    <citation type="submission" date="2017-08" db="EMBL/GenBank/DDBJ databases">
        <title>Acidophilic green algal genome provides insights into adaptation to an acidic environment.</title>
        <authorList>
            <person name="Hirooka S."/>
            <person name="Hirose Y."/>
            <person name="Kanesaki Y."/>
            <person name="Higuchi S."/>
            <person name="Fujiwara T."/>
            <person name="Onuma R."/>
            <person name="Era A."/>
            <person name="Ohbayashi R."/>
            <person name="Uzuka A."/>
            <person name="Nozaki H."/>
            <person name="Yoshikawa H."/>
            <person name="Miyagishima S.Y."/>
        </authorList>
    </citation>
    <scope>NUCLEOTIDE SEQUENCE [LARGE SCALE GENOMIC DNA]</scope>
    <source>
        <strain evidence="16 17">NIES-2499</strain>
    </source>
</reference>
<evidence type="ECO:0000256" key="13">
    <source>
        <dbReference type="ARBA" id="ARBA00029651"/>
    </source>
</evidence>
<sequence length="161" mass="17742">MSAKSQPAALTQAGEDFVAILEKSQLVLDAIARKIDVSCSERQCRTDEVNSVLLYKRIKRLSQQLPILKSECQQLIEQKQALVDAAKAQLTGNRQSLVELAAKCNIAVDSDVGSFKDFTSALESWDLQAANHMSDLQNEPTQSYLSREDLNKALAGSMLSR</sequence>
<dbReference type="GO" id="GO:0000278">
    <property type="term" value="P:mitotic cell cycle"/>
    <property type="evidence" value="ECO:0007669"/>
    <property type="project" value="TreeGrafter"/>
</dbReference>
<evidence type="ECO:0000256" key="2">
    <source>
        <dbReference type="ARBA" id="ARBA00004629"/>
    </source>
</evidence>
<keyword evidence="17" id="KW-1185">Reference proteome</keyword>
<evidence type="ECO:0000256" key="11">
    <source>
        <dbReference type="ARBA" id="ARBA00023306"/>
    </source>
</evidence>
<evidence type="ECO:0000256" key="3">
    <source>
        <dbReference type="ARBA" id="ARBA00010684"/>
    </source>
</evidence>
<accession>A0A250WSJ3</accession>
<keyword evidence="7" id="KW-0493">Microtubule</keyword>
<keyword evidence="9" id="KW-0995">Kinetochore</keyword>
<keyword evidence="14" id="KW-0175">Coiled coil</keyword>
<dbReference type="GO" id="GO:0000940">
    <property type="term" value="C:outer kinetochore"/>
    <property type="evidence" value="ECO:0007669"/>
    <property type="project" value="InterPro"/>
</dbReference>
<keyword evidence="12" id="KW-0137">Centromere</keyword>
<evidence type="ECO:0000256" key="12">
    <source>
        <dbReference type="ARBA" id="ARBA00023328"/>
    </source>
</evidence>
<feature type="domain" description="Ska2 N-terminal" evidence="15">
    <location>
        <begin position="13"/>
        <end position="110"/>
    </location>
</feature>
<evidence type="ECO:0000256" key="14">
    <source>
        <dbReference type="SAM" id="Coils"/>
    </source>
</evidence>
<dbReference type="GO" id="GO:0008017">
    <property type="term" value="F:microtubule binding"/>
    <property type="evidence" value="ECO:0007669"/>
    <property type="project" value="InterPro"/>
</dbReference>
<comment type="caution">
    <text evidence="16">The sequence shown here is derived from an EMBL/GenBank/DDBJ whole genome shotgun (WGS) entry which is preliminary data.</text>
</comment>
<dbReference type="PANTHER" id="PTHR32017">
    <property type="entry name" value="SPINDLE AND KINETOCHORE-ASSOCIATED PROTEIN 2"/>
    <property type="match status" value="1"/>
</dbReference>
<dbReference type="GO" id="GO:0007059">
    <property type="term" value="P:chromosome segregation"/>
    <property type="evidence" value="ECO:0007669"/>
    <property type="project" value="InterPro"/>
</dbReference>
<keyword evidence="5" id="KW-0963">Cytoplasm</keyword>
<evidence type="ECO:0000256" key="4">
    <source>
        <dbReference type="ARBA" id="ARBA00022454"/>
    </source>
</evidence>
<keyword evidence="8" id="KW-0498">Mitosis</keyword>
<dbReference type="GO" id="GO:0051301">
    <property type="term" value="P:cell division"/>
    <property type="evidence" value="ECO:0007669"/>
    <property type="project" value="UniProtKB-KW"/>
</dbReference>
<evidence type="ECO:0000256" key="1">
    <source>
        <dbReference type="ARBA" id="ARBA00004186"/>
    </source>
</evidence>
<dbReference type="Pfam" id="PF16740">
    <property type="entry name" value="SKA2"/>
    <property type="match status" value="1"/>
</dbReference>
<evidence type="ECO:0000313" key="16">
    <source>
        <dbReference type="EMBL" id="GAX73808.1"/>
    </source>
</evidence>
<organism evidence="16 17">
    <name type="scientific">Chlamydomonas eustigma</name>
    <dbReference type="NCBI Taxonomy" id="1157962"/>
    <lineage>
        <taxon>Eukaryota</taxon>
        <taxon>Viridiplantae</taxon>
        <taxon>Chlorophyta</taxon>
        <taxon>core chlorophytes</taxon>
        <taxon>Chlorophyceae</taxon>
        <taxon>CS clade</taxon>
        <taxon>Chlamydomonadales</taxon>
        <taxon>Chlamydomonadaceae</taxon>
        <taxon>Chlamydomonas</taxon>
    </lineage>
</organism>
<dbReference type="Proteomes" id="UP000232323">
    <property type="component" value="Unassembled WGS sequence"/>
</dbReference>
<keyword evidence="11" id="KW-0131">Cell cycle</keyword>